<dbReference type="PANTHER" id="PTHR45982:SF3">
    <property type="entry name" value="F-BOX PROTEIN POF9"/>
    <property type="match status" value="1"/>
</dbReference>
<evidence type="ECO:0000313" key="4">
    <source>
        <dbReference type="EMBL" id="EME48278.1"/>
    </source>
</evidence>
<name>N1PZ47_DOTSN</name>
<dbReference type="Proteomes" id="UP000016933">
    <property type="component" value="Unassembled WGS sequence"/>
</dbReference>
<sequence length="795" mass="87642">MTSARKQIACQNADLQPATFHTSASAPTSHQLLHDYQHNDMAENQSTKLLDLPVDILLLIFPYLDAPSFLSLTATCSALHSTEILHDSPFWSHLVRRDFRVPNQPVVQNDGERWQKLYRRLRTQARIFTWGNNEKGCLGHSYETPVSAHTGAGARRGRRRHVNWPVEVQGITKEMGVISDVQCGGWSTTMLSDKGIIYVVGVVDGLAFDRRTPPYVQRVQAQPVALKFPRGYPKAGERFEPATAIRQFSSGRAHILALSDSGRIWSWHNADLPGTQVKFVHHETREGERESGRGVVRKVVAGWNKSAAYVAGSGIVIWEPLQMTQEECDETDTALVLESAIVPGTNFVAPRHGMAFDTDVPIGEVRNFIVLEAAIIFNTSLGKAFAAQIIWDDDQQVVKNPVELRIPCNNNFGDDGSVTDVQGSFQNFAIFTKAGAVLTSDLDTLMPMLQRASSSMQPSLAGLFKKIPALQNKKVISLAFGDYHFHALHAPGHITSYGYEPQGCGALGLGGSGTPENRLRGIRNQGIGGDGHLVPHAYTEGRQVWFEEEKRQWLTFMTSGGVDQAEAADRIRLALGSPDVAAQGEVSEWIEQQGRDWESKFNVEVDSDDGLGAYFALSVTAAGWHSGALVLVNETMTQELGQAVEIPELPTTTVTSIEGLSVQEEGPSSPLPTQPERAAPTSSNPSYIGRALDWGRYFLGLPPYNISDPSHDAAHGHAGPLNVRQANRNGRHIEPISYGASPRRGFKYVWADDHFPRLRLSDGTEMPGNVDFDDWRYGRPDWKLDWQNAVDEGDD</sequence>
<dbReference type="GO" id="GO:0005737">
    <property type="term" value="C:cytoplasm"/>
    <property type="evidence" value="ECO:0007669"/>
    <property type="project" value="TreeGrafter"/>
</dbReference>
<dbReference type="HOGENOM" id="CLU_019361_0_0_1"/>
<feature type="domain" description="F-box" evidence="3">
    <location>
        <begin position="46"/>
        <end position="94"/>
    </location>
</feature>
<dbReference type="Gene3D" id="2.130.10.30">
    <property type="entry name" value="Regulator of chromosome condensation 1/beta-lactamase-inhibitor protein II"/>
    <property type="match status" value="1"/>
</dbReference>
<evidence type="ECO:0000256" key="1">
    <source>
        <dbReference type="PROSITE-ProRule" id="PRU00235"/>
    </source>
</evidence>
<protein>
    <recommendedName>
        <fullName evidence="3">F-box domain-containing protein</fullName>
    </recommendedName>
</protein>
<dbReference type="Pfam" id="PF12937">
    <property type="entry name" value="F-box-like"/>
    <property type="match status" value="1"/>
</dbReference>
<dbReference type="EMBL" id="KB446536">
    <property type="protein sequence ID" value="EME48278.1"/>
    <property type="molecule type" value="Genomic_DNA"/>
</dbReference>
<dbReference type="STRING" id="675120.N1PZ47"/>
<organism evidence="4 5">
    <name type="scientific">Dothistroma septosporum (strain NZE10 / CBS 128990)</name>
    <name type="common">Red band needle blight fungus</name>
    <name type="synonym">Mycosphaerella pini</name>
    <dbReference type="NCBI Taxonomy" id="675120"/>
    <lineage>
        <taxon>Eukaryota</taxon>
        <taxon>Fungi</taxon>
        <taxon>Dikarya</taxon>
        <taxon>Ascomycota</taxon>
        <taxon>Pezizomycotina</taxon>
        <taxon>Dothideomycetes</taxon>
        <taxon>Dothideomycetidae</taxon>
        <taxon>Mycosphaerellales</taxon>
        <taxon>Mycosphaerellaceae</taxon>
        <taxon>Dothistroma</taxon>
    </lineage>
</organism>
<dbReference type="PANTHER" id="PTHR45982">
    <property type="entry name" value="REGULATOR OF CHROMOSOME CONDENSATION"/>
    <property type="match status" value="1"/>
</dbReference>
<feature type="region of interest" description="Disordered" evidence="2">
    <location>
        <begin position="661"/>
        <end position="685"/>
    </location>
</feature>
<accession>N1PZ47</accession>
<evidence type="ECO:0000256" key="2">
    <source>
        <dbReference type="SAM" id="MobiDB-lite"/>
    </source>
</evidence>
<keyword evidence="5" id="KW-1185">Reference proteome</keyword>
<reference evidence="5" key="1">
    <citation type="journal article" date="2012" name="PLoS Genet.">
        <title>The genomes of the fungal plant pathogens Cladosporium fulvum and Dothistroma septosporum reveal adaptation to different hosts and lifestyles but also signatures of common ancestry.</title>
        <authorList>
            <person name="de Wit P.J.G.M."/>
            <person name="van der Burgt A."/>
            <person name="Oekmen B."/>
            <person name="Stergiopoulos I."/>
            <person name="Abd-Elsalam K.A."/>
            <person name="Aerts A.L."/>
            <person name="Bahkali A.H."/>
            <person name="Beenen H.G."/>
            <person name="Chettri P."/>
            <person name="Cox M.P."/>
            <person name="Datema E."/>
            <person name="de Vries R.P."/>
            <person name="Dhillon B."/>
            <person name="Ganley A.R."/>
            <person name="Griffiths S.A."/>
            <person name="Guo Y."/>
            <person name="Hamelin R.C."/>
            <person name="Henrissat B."/>
            <person name="Kabir M.S."/>
            <person name="Jashni M.K."/>
            <person name="Kema G."/>
            <person name="Klaubauf S."/>
            <person name="Lapidus A."/>
            <person name="Levasseur A."/>
            <person name="Lindquist E."/>
            <person name="Mehrabi R."/>
            <person name="Ohm R.A."/>
            <person name="Owen T.J."/>
            <person name="Salamov A."/>
            <person name="Schwelm A."/>
            <person name="Schijlen E."/>
            <person name="Sun H."/>
            <person name="van den Burg H.A."/>
            <person name="van Ham R.C.H.J."/>
            <person name="Zhang S."/>
            <person name="Goodwin S.B."/>
            <person name="Grigoriev I.V."/>
            <person name="Collemare J."/>
            <person name="Bradshaw R.E."/>
        </authorList>
    </citation>
    <scope>NUCLEOTIDE SEQUENCE [LARGE SCALE GENOMIC DNA]</scope>
    <source>
        <strain evidence="5">NZE10 / CBS 128990</strain>
    </source>
</reference>
<dbReference type="SUPFAM" id="SSF50985">
    <property type="entry name" value="RCC1/BLIP-II"/>
    <property type="match status" value="1"/>
</dbReference>
<reference evidence="4 5" key="2">
    <citation type="journal article" date="2012" name="PLoS Pathog.">
        <title>Diverse lifestyles and strategies of plant pathogenesis encoded in the genomes of eighteen Dothideomycetes fungi.</title>
        <authorList>
            <person name="Ohm R.A."/>
            <person name="Feau N."/>
            <person name="Henrissat B."/>
            <person name="Schoch C.L."/>
            <person name="Horwitz B.A."/>
            <person name="Barry K.W."/>
            <person name="Condon B.J."/>
            <person name="Copeland A.C."/>
            <person name="Dhillon B."/>
            <person name="Glaser F."/>
            <person name="Hesse C.N."/>
            <person name="Kosti I."/>
            <person name="LaButti K."/>
            <person name="Lindquist E.A."/>
            <person name="Lucas S."/>
            <person name="Salamov A.A."/>
            <person name="Bradshaw R.E."/>
            <person name="Ciuffetti L."/>
            <person name="Hamelin R.C."/>
            <person name="Kema G.H.J."/>
            <person name="Lawrence C."/>
            <person name="Scott J.A."/>
            <person name="Spatafora J.W."/>
            <person name="Turgeon B.G."/>
            <person name="de Wit P.J.G.M."/>
            <person name="Zhong S."/>
            <person name="Goodwin S.B."/>
            <person name="Grigoriev I.V."/>
        </authorList>
    </citation>
    <scope>NUCLEOTIDE SEQUENCE [LARGE SCALE GENOMIC DNA]</scope>
    <source>
        <strain evidence="5">NZE10 / CBS 128990</strain>
    </source>
</reference>
<dbReference type="InterPro" id="IPR001810">
    <property type="entry name" value="F-box_dom"/>
</dbReference>
<dbReference type="AlphaFoldDB" id="N1PZ47"/>
<proteinExistence type="predicted"/>
<dbReference type="PROSITE" id="PS50181">
    <property type="entry name" value="FBOX"/>
    <property type="match status" value="1"/>
</dbReference>
<dbReference type="OrthoDB" id="61110at2759"/>
<dbReference type="InterPro" id="IPR036047">
    <property type="entry name" value="F-box-like_dom_sf"/>
</dbReference>
<evidence type="ECO:0000259" key="3">
    <source>
        <dbReference type="PROSITE" id="PS50181"/>
    </source>
</evidence>
<dbReference type="InterPro" id="IPR009091">
    <property type="entry name" value="RCC1/BLIP-II"/>
</dbReference>
<dbReference type="InterPro" id="IPR051553">
    <property type="entry name" value="Ran_GTPase-activating"/>
</dbReference>
<dbReference type="InterPro" id="IPR000408">
    <property type="entry name" value="Reg_chr_condens"/>
</dbReference>
<dbReference type="eggNOG" id="ENOG502QUVE">
    <property type="taxonomic scope" value="Eukaryota"/>
</dbReference>
<dbReference type="SUPFAM" id="SSF81383">
    <property type="entry name" value="F-box domain"/>
    <property type="match status" value="1"/>
</dbReference>
<evidence type="ECO:0000313" key="5">
    <source>
        <dbReference type="Proteomes" id="UP000016933"/>
    </source>
</evidence>
<feature type="repeat" description="RCC1" evidence="1">
    <location>
        <begin position="125"/>
        <end position="194"/>
    </location>
</feature>
<dbReference type="GO" id="GO:0005085">
    <property type="term" value="F:guanyl-nucleotide exchange factor activity"/>
    <property type="evidence" value="ECO:0007669"/>
    <property type="project" value="TreeGrafter"/>
</dbReference>
<dbReference type="CDD" id="cd09917">
    <property type="entry name" value="F-box_SF"/>
    <property type="match status" value="1"/>
</dbReference>
<dbReference type="PROSITE" id="PS50012">
    <property type="entry name" value="RCC1_3"/>
    <property type="match status" value="1"/>
</dbReference>
<gene>
    <name evidence="4" type="ORF">DOTSEDRAFT_78320</name>
</gene>
<dbReference type="Pfam" id="PF00415">
    <property type="entry name" value="RCC1"/>
    <property type="match status" value="1"/>
</dbReference>
<dbReference type="Gene3D" id="1.20.1280.50">
    <property type="match status" value="1"/>
</dbReference>
<dbReference type="OMA" id="FPYLDAK"/>